<accession>A0A318K619</accession>
<comment type="caution">
    <text evidence="1">The sequence shown here is derived from an EMBL/GenBank/DDBJ whole genome shotgun (WGS) entry which is preliminary data.</text>
</comment>
<sequence length="65" mass="7249">MRSDLTCAERRQAVRRLVAVCHLMNQLVEQAEGEASEALIAQAHATRRLLQDLVLDMVAATYPKS</sequence>
<dbReference type="AlphaFoldDB" id="A0A318K619"/>
<keyword evidence="2" id="KW-1185">Reference proteome</keyword>
<dbReference type="Proteomes" id="UP000247569">
    <property type="component" value="Unassembled WGS sequence"/>
</dbReference>
<dbReference type="EMBL" id="QJKF01000013">
    <property type="protein sequence ID" value="PXX58724.1"/>
    <property type="molecule type" value="Genomic_DNA"/>
</dbReference>
<reference evidence="1 2" key="1">
    <citation type="submission" date="2018-05" db="EMBL/GenBank/DDBJ databases">
        <title>Genomic Encyclopedia of Type Strains, Phase IV (KMG-IV): sequencing the most valuable type-strain genomes for metagenomic binning, comparative biology and taxonomic classification.</title>
        <authorList>
            <person name="Goeker M."/>
        </authorList>
    </citation>
    <scope>NUCLEOTIDE SEQUENCE [LARGE SCALE GENOMIC DNA]</scope>
    <source>
        <strain evidence="1 2">DSM 44704</strain>
    </source>
</reference>
<dbReference type="OrthoDB" id="4559812at2"/>
<organism evidence="1 2">
    <name type="scientific">Nocardia tenerifensis</name>
    <dbReference type="NCBI Taxonomy" id="228006"/>
    <lineage>
        <taxon>Bacteria</taxon>
        <taxon>Bacillati</taxon>
        <taxon>Actinomycetota</taxon>
        <taxon>Actinomycetes</taxon>
        <taxon>Mycobacteriales</taxon>
        <taxon>Nocardiaceae</taxon>
        <taxon>Nocardia</taxon>
    </lineage>
</organism>
<proteinExistence type="predicted"/>
<dbReference type="RefSeq" id="WP_110293845.1">
    <property type="nucleotide sequence ID" value="NZ_QJKF01000013.1"/>
</dbReference>
<name>A0A318K619_9NOCA</name>
<gene>
    <name evidence="1" type="ORF">DFR70_11359</name>
</gene>
<protein>
    <submittedName>
        <fullName evidence="1">Uncharacterized protein</fullName>
    </submittedName>
</protein>
<evidence type="ECO:0000313" key="1">
    <source>
        <dbReference type="EMBL" id="PXX58724.1"/>
    </source>
</evidence>
<evidence type="ECO:0000313" key="2">
    <source>
        <dbReference type="Proteomes" id="UP000247569"/>
    </source>
</evidence>